<feature type="domain" description="NB-ARC" evidence="4">
    <location>
        <begin position="1"/>
        <end position="145"/>
    </location>
</feature>
<dbReference type="InterPro" id="IPR027417">
    <property type="entry name" value="P-loop_NTPase"/>
</dbReference>
<name>A0A392PSB1_9FABA</name>
<dbReference type="Gene3D" id="3.40.50.300">
    <property type="entry name" value="P-loop containing nucleotide triphosphate hydrolases"/>
    <property type="match status" value="1"/>
</dbReference>
<sequence length="239" mass="26567">VYGFGGVGKSFLVKEVAKIAKQQELFDRVAIAHVSKTPDIKTIQVVIAEMLGLTFPEESTNGRAIRLRKRIEEEKTVLVILDDIWQPLELEKVGIPSNKEHIGCKLLMTSRTQDVLQKMAVQKDFTFRLELLSEVETWILFQSTAEDVVNDIRLNNLATKIAKQCKGLPLLIVTVASGLKSKDIPTWKDALSQLKSVGHVEMDVIVHSVLELNYNLLASDEIKALFLLSAVLGDSGSTE</sequence>
<protein>
    <submittedName>
        <fullName evidence="5">Disease resistance protein</fullName>
    </submittedName>
</protein>
<dbReference type="PANTHER" id="PTHR33463">
    <property type="entry name" value="NB-ARC DOMAIN-CONTAINING PROTEIN-RELATED"/>
    <property type="match status" value="1"/>
</dbReference>
<organism evidence="5 6">
    <name type="scientific">Trifolium medium</name>
    <dbReference type="NCBI Taxonomy" id="97028"/>
    <lineage>
        <taxon>Eukaryota</taxon>
        <taxon>Viridiplantae</taxon>
        <taxon>Streptophyta</taxon>
        <taxon>Embryophyta</taxon>
        <taxon>Tracheophyta</taxon>
        <taxon>Spermatophyta</taxon>
        <taxon>Magnoliopsida</taxon>
        <taxon>eudicotyledons</taxon>
        <taxon>Gunneridae</taxon>
        <taxon>Pentapetalae</taxon>
        <taxon>rosids</taxon>
        <taxon>fabids</taxon>
        <taxon>Fabales</taxon>
        <taxon>Fabaceae</taxon>
        <taxon>Papilionoideae</taxon>
        <taxon>50 kb inversion clade</taxon>
        <taxon>NPAAA clade</taxon>
        <taxon>Hologalegina</taxon>
        <taxon>IRL clade</taxon>
        <taxon>Trifolieae</taxon>
        <taxon>Trifolium</taxon>
    </lineage>
</organism>
<dbReference type="Gene3D" id="1.10.8.430">
    <property type="entry name" value="Helical domain of apoptotic protease-activating factors"/>
    <property type="match status" value="1"/>
</dbReference>
<dbReference type="GO" id="GO:0006952">
    <property type="term" value="P:defense response"/>
    <property type="evidence" value="ECO:0007669"/>
    <property type="project" value="UniProtKB-KW"/>
</dbReference>
<evidence type="ECO:0000256" key="2">
    <source>
        <dbReference type="ARBA" id="ARBA00022821"/>
    </source>
</evidence>
<dbReference type="InterPro" id="IPR042197">
    <property type="entry name" value="Apaf_helical"/>
</dbReference>
<dbReference type="Proteomes" id="UP000265520">
    <property type="component" value="Unassembled WGS sequence"/>
</dbReference>
<keyword evidence="6" id="KW-1185">Reference proteome</keyword>
<dbReference type="SUPFAM" id="SSF52540">
    <property type="entry name" value="P-loop containing nucleoside triphosphate hydrolases"/>
    <property type="match status" value="1"/>
</dbReference>
<dbReference type="InterPro" id="IPR050905">
    <property type="entry name" value="Plant_NBS-LRR"/>
</dbReference>
<evidence type="ECO:0000313" key="5">
    <source>
        <dbReference type="EMBL" id="MCI14537.1"/>
    </source>
</evidence>
<proteinExistence type="predicted"/>
<evidence type="ECO:0000313" key="6">
    <source>
        <dbReference type="Proteomes" id="UP000265520"/>
    </source>
</evidence>
<comment type="caution">
    <text evidence="5">The sequence shown here is derived from an EMBL/GenBank/DDBJ whole genome shotgun (WGS) entry which is preliminary data.</text>
</comment>
<evidence type="ECO:0000256" key="3">
    <source>
        <dbReference type="ARBA" id="ARBA00022840"/>
    </source>
</evidence>
<evidence type="ECO:0000259" key="4">
    <source>
        <dbReference type="Pfam" id="PF00931"/>
    </source>
</evidence>
<reference evidence="5 6" key="1">
    <citation type="journal article" date="2018" name="Front. Plant Sci.">
        <title>Red Clover (Trifolium pratense) and Zigzag Clover (T. medium) - A Picture of Genomic Similarities and Differences.</title>
        <authorList>
            <person name="Dluhosova J."/>
            <person name="Istvanek J."/>
            <person name="Nedelnik J."/>
            <person name="Repkova J."/>
        </authorList>
    </citation>
    <scope>NUCLEOTIDE SEQUENCE [LARGE SCALE GENOMIC DNA]</scope>
    <source>
        <strain evidence="6">cv. 10/8</strain>
        <tissue evidence="5">Leaf</tissue>
    </source>
</reference>
<evidence type="ECO:0000256" key="1">
    <source>
        <dbReference type="ARBA" id="ARBA00022741"/>
    </source>
</evidence>
<dbReference type="PANTHER" id="PTHR33463:SF198">
    <property type="entry name" value="RPP4C3"/>
    <property type="match status" value="1"/>
</dbReference>
<dbReference type="EMBL" id="LXQA010092797">
    <property type="protein sequence ID" value="MCI14537.1"/>
    <property type="molecule type" value="Genomic_DNA"/>
</dbReference>
<keyword evidence="1" id="KW-0547">Nucleotide-binding</keyword>
<dbReference type="InterPro" id="IPR002182">
    <property type="entry name" value="NB-ARC"/>
</dbReference>
<feature type="non-terminal residue" evidence="5">
    <location>
        <position position="1"/>
    </location>
</feature>
<keyword evidence="3" id="KW-0067">ATP-binding</keyword>
<keyword evidence="2" id="KW-0611">Plant defense</keyword>
<dbReference type="GO" id="GO:0043531">
    <property type="term" value="F:ADP binding"/>
    <property type="evidence" value="ECO:0007669"/>
    <property type="project" value="InterPro"/>
</dbReference>
<dbReference type="AlphaFoldDB" id="A0A392PSB1"/>
<dbReference type="Pfam" id="PF00931">
    <property type="entry name" value="NB-ARC"/>
    <property type="match status" value="1"/>
</dbReference>
<feature type="non-terminal residue" evidence="5">
    <location>
        <position position="239"/>
    </location>
</feature>
<dbReference type="GO" id="GO:0005524">
    <property type="term" value="F:ATP binding"/>
    <property type="evidence" value="ECO:0007669"/>
    <property type="project" value="UniProtKB-KW"/>
</dbReference>
<accession>A0A392PSB1</accession>